<dbReference type="AlphaFoldDB" id="Q2W3R7"/>
<evidence type="ECO:0000259" key="7">
    <source>
        <dbReference type="PROSITE" id="PS50109"/>
    </source>
</evidence>
<name>Q2W3R7_PARM1</name>
<sequence>MQSIQAGKAVVQSVARVRRMFTLGLAGVAFLWLFVIPAAEVWQRHNEARLEAEIRLGLVADRISSFVAANLDIWEFEGVRLPSVVAGVMRGGTNPPSRLAFINAMGEVNEFPVQGVVGRFNLEIEDVVTDGRRPVGRVVMTVPLDEALRPALLSGSLGLGSMALLLLLVRMVGRKALDQSLSVIEDTTDSLGRRIRELEETRQLLAAQSVHLTMATQDITHVAQLTTHHLREPLRTVLSYSQLLVRWHEAGGKGDEAGGYVDFLKSGVIRMQTQLKALSAYLGLRERSMSPTPVALEDAVKVAVRRLDSAVVVEWGDLPILTADAEMLADLVADLLAHMARHGRPGCTPKVHIQAFALSGDWEIRLADDGLPLAERDRDRMFQLLVHGDGGEMRPGLAAARLMAFLLGGALWVEDGAGDGVVLCFTLPRHPPIRI</sequence>
<dbReference type="InterPro" id="IPR005467">
    <property type="entry name" value="His_kinase_dom"/>
</dbReference>
<reference evidence="8 9" key="1">
    <citation type="journal article" date="2005" name="DNA Res.">
        <title>Complete genome sequence of the facultative anaerobic magnetotactic bacterium Magnetospirillum sp. strain AMB-1.</title>
        <authorList>
            <person name="Matsunaga T."/>
            <person name="Okamura Y."/>
            <person name="Fukuda Y."/>
            <person name="Wahyudi A.T."/>
            <person name="Murase Y."/>
            <person name="Takeyama H."/>
        </authorList>
    </citation>
    <scope>NUCLEOTIDE SEQUENCE [LARGE SCALE GENOMIC DNA]</scope>
    <source>
        <strain evidence="9">ATCC 700264 / AMB-1</strain>
    </source>
</reference>
<evidence type="ECO:0000313" key="8">
    <source>
        <dbReference type="EMBL" id="BAE51508.1"/>
    </source>
</evidence>
<organism evidence="8 9">
    <name type="scientific">Paramagnetospirillum magneticum (strain ATCC 700264 / AMB-1)</name>
    <name type="common">Magnetospirillum magneticum</name>
    <dbReference type="NCBI Taxonomy" id="342108"/>
    <lineage>
        <taxon>Bacteria</taxon>
        <taxon>Pseudomonadati</taxon>
        <taxon>Pseudomonadota</taxon>
        <taxon>Alphaproteobacteria</taxon>
        <taxon>Rhodospirillales</taxon>
        <taxon>Magnetospirillaceae</taxon>
        <taxon>Paramagnetospirillum</taxon>
    </lineage>
</organism>
<keyword evidence="5 8" id="KW-0418">Kinase</keyword>
<comment type="catalytic activity">
    <reaction evidence="1">
        <text>ATP + protein L-histidine = ADP + protein N-phospho-L-histidine.</text>
        <dbReference type="EC" id="2.7.13.3"/>
    </reaction>
</comment>
<dbReference type="PANTHER" id="PTHR43304">
    <property type="entry name" value="PHYTOCHROME-LIKE PROTEIN CPH1"/>
    <property type="match status" value="1"/>
</dbReference>
<feature type="transmembrane region" description="Helical" evidence="6">
    <location>
        <begin position="20"/>
        <end position="39"/>
    </location>
</feature>
<evidence type="ECO:0000256" key="5">
    <source>
        <dbReference type="ARBA" id="ARBA00022777"/>
    </source>
</evidence>
<evidence type="ECO:0000256" key="2">
    <source>
        <dbReference type="ARBA" id="ARBA00012438"/>
    </source>
</evidence>
<dbReference type="PANTHER" id="PTHR43304:SF1">
    <property type="entry name" value="PAC DOMAIN-CONTAINING PROTEIN"/>
    <property type="match status" value="1"/>
</dbReference>
<evidence type="ECO:0000256" key="3">
    <source>
        <dbReference type="ARBA" id="ARBA00022553"/>
    </source>
</evidence>
<dbReference type="PROSITE" id="PS50109">
    <property type="entry name" value="HIS_KIN"/>
    <property type="match status" value="1"/>
</dbReference>
<evidence type="ECO:0000313" key="9">
    <source>
        <dbReference type="Proteomes" id="UP000007058"/>
    </source>
</evidence>
<dbReference type="EC" id="2.7.13.3" evidence="2"/>
<protein>
    <recommendedName>
        <fullName evidence="2">histidine kinase</fullName>
        <ecNumber evidence="2">2.7.13.3</ecNumber>
    </recommendedName>
</protein>
<accession>Q2W3R7</accession>
<dbReference type="HOGENOM" id="CLU_628222_0_0_5"/>
<dbReference type="STRING" id="342108.amb2704"/>
<feature type="domain" description="Histidine kinase" evidence="7">
    <location>
        <begin position="225"/>
        <end position="431"/>
    </location>
</feature>
<evidence type="ECO:0000256" key="4">
    <source>
        <dbReference type="ARBA" id="ARBA00022679"/>
    </source>
</evidence>
<dbReference type="RefSeq" id="WP_011385084.1">
    <property type="nucleotide sequence ID" value="NC_007626.1"/>
</dbReference>
<dbReference type="GO" id="GO:0004673">
    <property type="term" value="F:protein histidine kinase activity"/>
    <property type="evidence" value="ECO:0007669"/>
    <property type="project" value="UniProtKB-EC"/>
</dbReference>
<dbReference type="OrthoDB" id="7328699at2"/>
<dbReference type="KEGG" id="mag:amb2704"/>
<evidence type="ECO:0000256" key="6">
    <source>
        <dbReference type="SAM" id="Phobius"/>
    </source>
</evidence>
<dbReference type="SUPFAM" id="SSF55874">
    <property type="entry name" value="ATPase domain of HSP90 chaperone/DNA topoisomerase II/histidine kinase"/>
    <property type="match status" value="1"/>
</dbReference>
<dbReference type="InterPro" id="IPR036890">
    <property type="entry name" value="HATPase_C_sf"/>
</dbReference>
<keyword evidence="6" id="KW-1133">Transmembrane helix</keyword>
<keyword evidence="6" id="KW-0472">Membrane</keyword>
<keyword evidence="9" id="KW-1185">Reference proteome</keyword>
<dbReference type="InterPro" id="IPR052162">
    <property type="entry name" value="Sensor_kinase/Photoreceptor"/>
</dbReference>
<dbReference type="InterPro" id="IPR003594">
    <property type="entry name" value="HATPase_dom"/>
</dbReference>
<dbReference type="EMBL" id="AP007255">
    <property type="protein sequence ID" value="BAE51508.1"/>
    <property type="molecule type" value="Genomic_DNA"/>
</dbReference>
<keyword evidence="3" id="KW-0597">Phosphoprotein</keyword>
<keyword evidence="6" id="KW-0812">Transmembrane</keyword>
<evidence type="ECO:0000256" key="1">
    <source>
        <dbReference type="ARBA" id="ARBA00000085"/>
    </source>
</evidence>
<dbReference type="Proteomes" id="UP000007058">
    <property type="component" value="Chromosome"/>
</dbReference>
<dbReference type="Gene3D" id="3.30.565.10">
    <property type="entry name" value="Histidine kinase-like ATPase, C-terminal domain"/>
    <property type="match status" value="1"/>
</dbReference>
<keyword evidence="4" id="KW-0808">Transferase</keyword>
<proteinExistence type="predicted"/>
<dbReference type="SMART" id="SM00387">
    <property type="entry name" value="HATPase_c"/>
    <property type="match status" value="1"/>
</dbReference>
<gene>
    <name evidence="8" type="ordered locus">amb2704</name>
</gene>
<dbReference type="Pfam" id="PF02518">
    <property type="entry name" value="HATPase_c"/>
    <property type="match status" value="1"/>
</dbReference>